<evidence type="ECO:0000256" key="3">
    <source>
        <dbReference type="ARBA" id="ARBA00022777"/>
    </source>
</evidence>
<feature type="domain" description="Protein kinase" evidence="5">
    <location>
        <begin position="14"/>
        <end position="269"/>
    </location>
</feature>
<dbReference type="SMART" id="SM00220">
    <property type="entry name" value="S_TKc"/>
    <property type="match status" value="1"/>
</dbReference>
<proteinExistence type="predicted"/>
<evidence type="ECO:0000259" key="5">
    <source>
        <dbReference type="PROSITE" id="PS50011"/>
    </source>
</evidence>
<dbReference type="InterPro" id="IPR011009">
    <property type="entry name" value="Kinase-like_dom_sf"/>
</dbReference>
<reference evidence="6 7" key="1">
    <citation type="submission" date="2023-02" db="EMBL/GenBank/DDBJ databases">
        <title>Dictyobacter halimunensis sp. nov., a new member of the class Ktedonobacteria from forest soil in a geothermal area.</title>
        <authorList>
            <person name="Rachmania M.K."/>
            <person name="Ningsih F."/>
            <person name="Sakai Y."/>
            <person name="Yabe S."/>
            <person name="Yokota A."/>
            <person name="Sjamsuridzal W."/>
        </authorList>
    </citation>
    <scope>NUCLEOTIDE SEQUENCE [LARGE SCALE GENOMIC DNA]</scope>
    <source>
        <strain evidence="6 7">S3.2.2.5</strain>
    </source>
</reference>
<dbReference type="PROSITE" id="PS50011">
    <property type="entry name" value="PROTEIN_KINASE_DOM"/>
    <property type="match status" value="1"/>
</dbReference>
<comment type="caution">
    <text evidence="6">The sequence shown here is derived from an EMBL/GenBank/DDBJ whole genome shotgun (WGS) entry which is preliminary data.</text>
</comment>
<keyword evidence="3" id="KW-0418">Kinase</keyword>
<evidence type="ECO:0000313" key="7">
    <source>
        <dbReference type="Proteomes" id="UP001344906"/>
    </source>
</evidence>
<accession>A0ABQ6FQF7</accession>
<protein>
    <recommendedName>
        <fullName evidence="5">Protein kinase domain-containing protein</fullName>
    </recommendedName>
</protein>
<evidence type="ECO:0000256" key="4">
    <source>
        <dbReference type="ARBA" id="ARBA00022840"/>
    </source>
</evidence>
<gene>
    <name evidence="6" type="ORF">KDH_15150</name>
</gene>
<keyword evidence="1" id="KW-0808">Transferase</keyword>
<organism evidence="6 7">
    <name type="scientific">Dictyobacter halimunensis</name>
    <dbReference type="NCBI Taxonomy" id="3026934"/>
    <lineage>
        <taxon>Bacteria</taxon>
        <taxon>Bacillati</taxon>
        <taxon>Chloroflexota</taxon>
        <taxon>Ktedonobacteria</taxon>
        <taxon>Ktedonobacterales</taxon>
        <taxon>Dictyobacteraceae</taxon>
        <taxon>Dictyobacter</taxon>
    </lineage>
</organism>
<dbReference type="CDD" id="cd14014">
    <property type="entry name" value="STKc_PknB_like"/>
    <property type="match status" value="1"/>
</dbReference>
<dbReference type="PANTHER" id="PTHR43289">
    <property type="entry name" value="MITOGEN-ACTIVATED PROTEIN KINASE KINASE KINASE 20-RELATED"/>
    <property type="match status" value="1"/>
</dbReference>
<evidence type="ECO:0000256" key="1">
    <source>
        <dbReference type="ARBA" id="ARBA00022679"/>
    </source>
</evidence>
<keyword evidence="7" id="KW-1185">Reference proteome</keyword>
<keyword evidence="4" id="KW-0067">ATP-binding</keyword>
<dbReference type="RefSeq" id="WP_338248386.1">
    <property type="nucleotide sequence ID" value="NZ_BSRI01000001.1"/>
</dbReference>
<dbReference type="Pfam" id="PF00069">
    <property type="entry name" value="Pkinase"/>
    <property type="match status" value="1"/>
</dbReference>
<dbReference type="InterPro" id="IPR008271">
    <property type="entry name" value="Ser/Thr_kinase_AS"/>
</dbReference>
<evidence type="ECO:0000256" key="2">
    <source>
        <dbReference type="ARBA" id="ARBA00022741"/>
    </source>
</evidence>
<dbReference type="EMBL" id="BSRI01000001">
    <property type="protein sequence ID" value="GLV54668.1"/>
    <property type="molecule type" value="Genomic_DNA"/>
</dbReference>
<evidence type="ECO:0000313" key="6">
    <source>
        <dbReference type="EMBL" id="GLV54668.1"/>
    </source>
</evidence>
<dbReference type="PANTHER" id="PTHR43289:SF34">
    <property type="entry name" value="SERINE_THREONINE-PROTEIN KINASE YBDM-RELATED"/>
    <property type="match status" value="1"/>
</dbReference>
<dbReference type="Proteomes" id="UP001344906">
    <property type="component" value="Unassembled WGS sequence"/>
</dbReference>
<name>A0ABQ6FQF7_9CHLR</name>
<dbReference type="PROSITE" id="PS00108">
    <property type="entry name" value="PROTEIN_KINASE_ST"/>
    <property type="match status" value="1"/>
</dbReference>
<dbReference type="Gene3D" id="1.10.510.10">
    <property type="entry name" value="Transferase(Phosphotransferase) domain 1"/>
    <property type="match status" value="1"/>
</dbReference>
<dbReference type="InterPro" id="IPR000719">
    <property type="entry name" value="Prot_kinase_dom"/>
</dbReference>
<dbReference type="SUPFAM" id="SSF56112">
    <property type="entry name" value="Protein kinase-like (PK-like)"/>
    <property type="match status" value="1"/>
</dbReference>
<sequence length="312" mass="35482">MNECQYTYQYISHYHIQQLLGKSDLSEVYLAENMNDQTRVALKLLYGDWKGESAERFLTQTGTLTHLNHPNIVPILDFGVEDNVAFIAMRYIPHGSLRQRHPRGTQIDLATVISYVQQISVAIQYIHDLGFVHRDIKPHNLLLDKNAGIMLSDFGTTIVSHSLSPIHVSLREFEGTAPYAAPEQLQGKPCRNSDQYALGIMIYEWLSGDWPFNGSFYEVTHQHLFVKPPAFKERGLNCPPNVEQVIFRSLEKEPARRFPSVKRFAEELAWSARVAQAKGLTVGPITMAPADASPQIVQSKRQFRSPFTFKPE</sequence>
<keyword evidence="2" id="KW-0547">Nucleotide-binding</keyword>